<sequence length="574" mass="65375">MRYKGVRFCVFTLTVFKFVNGYLMTKSPPRYVDDYDNSVHSKGKFLCLFLGICSLSYHQVSTARPGLDLVYQWKQLEFDYQSEYDRQADIDMEIFIPGQPAPIDTDVYYAANSKESKVFVTIPRFQSGIPLTLGTVTDKMYKGNPVIAPYPSWSWHRSPKTCATERIVSVYRVMGQPVHSYEIPSRLLEPRSILVTPVIDIRDKQCEDTFVYIADCQTYSIIVHNAREGTFWKASDKTMYPYPNYGTFNIDGDSFDLMDGVLGMAVEPYSPGKDRRLFYHAMSSPTENFVYTSDLRNQSIFMHDPESSPHLFHVQDAVKEVMDGILPKKSRKIYEAQYDTFVKWCCQRKLENVNEDVLLVFFAEKSKTLSSSTLWAHYSMLKTMLNVKRNIDVSKFYKLSAFLKRKSEGYKPKKAKVLSLDQIDKFLLEAPDKDFLMVKTYRGERRTQSAAEAIDKNGVMYYGLMSDMKIACWNTKGEYGDRLYSDIVASDSVTLQFASGVKVVKNLKGAQELWIMTSRFQKVATDTLSSSETNFRIVAGKVDDLLFGTSCKGKKHITGGTAGGGYGLISTPRG</sequence>
<gene>
    <name evidence="7" type="ORF">NQ315_002015</name>
</gene>
<keyword evidence="8" id="KW-1185">Reference proteome</keyword>
<feature type="signal peptide" evidence="6">
    <location>
        <begin position="1"/>
        <end position="21"/>
    </location>
</feature>
<dbReference type="InterPro" id="IPR011042">
    <property type="entry name" value="6-blade_b-propeller_TolB-like"/>
</dbReference>
<dbReference type="AlphaFoldDB" id="A0AAV8WCM6"/>
<dbReference type="GO" id="GO:0003677">
    <property type="term" value="F:DNA binding"/>
    <property type="evidence" value="ECO:0007669"/>
    <property type="project" value="InterPro"/>
</dbReference>
<dbReference type="PANTHER" id="PTHR10009">
    <property type="entry name" value="PROTEIN YELLOW-RELATED"/>
    <property type="match status" value="1"/>
</dbReference>
<dbReference type="Proteomes" id="UP001159042">
    <property type="component" value="Unassembled WGS sequence"/>
</dbReference>
<evidence type="ECO:0000256" key="2">
    <source>
        <dbReference type="ARBA" id="ARBA00009127"/>
    </source>
</evidence>
<comment type="caution">
    <text evidence="7">The sequence shown here is derived from an EMBL/GenBank/DDBJ whole genome shotgun (WGS) entry which is preliminary data.</text>
</comment>
<accession>A0AAV8WCM6</accession>
<evidence type="ECO:0000256" key="3">
    <source>
        <dbReference type="ARBA" id="ARBA00022525"/>
    </source>
</evidence>
<keyword evidence="3" id="KW-0964">Secreted</keyword>
<dbReference type="Gene3D" id="2.120.10.30">
    <property type="entry name" value="TolB, C-terminal domain"/>
    <property type="match status" value="3"/>
</dbReference>
<keyword evidence="5" id="KW-0325">Glycoprotein</keyword>
<evidence type="ECO:0000313" key="7">
    <source>
        <dbReference type="EMBL" id="KAJ8923456.1"/>
    </source>
</evidence>
<evidence type="ECO:0000256" key="5">
    <source>
        <dbReference type="ARBA" id="ARBA00023180"/>
    </source>
</evidence>
<dbReference type="EMBL" id="JANEYG010000005">
    <property type="protein sequence ID" value="KAJ8923456.1"/>
    <property type="molecule type" value="Genomic_DNA"/>
</dbReference>
<dbReference type="InterPro" id="IPR017996">
    <property type="entry name" value="MRJP/yellow-related"/>
</dbReference>
<protein>
    <recommendedName>
        <fullName evidence="9">Bee-milk protein</fullName>
    </recommendedName>
</protein>
<feature type="chain" id="PRO_5043911339" description="Bee-milk protein" evidence="6">
    <location>
        <begin position="22"/>
        <end position="574"/>
    </location>
</feature>
<evidence type="ECO:0000256" key="4">
    <source>
        <dbReference type="ARBA" id="ARBA00022729"/>
    </source>
</evidence>
<dbReference type="InterPro" id="IPR011010">
    <property type="entry name" value="DNA_brk_join_enz"/>
</dbReference>
<evidence type="ECO:0000256" key="1">
    <source>
        <dbReference type="ARBA" id="ARBA00004613"/>
    </source>
</evidence>
<dbReference type="PANTHER" id="PTHR10009:SF7">
    <property type="entry name" value="GH10609P-RELATED"/>
    <property type="match status" value="1"/>
</dbReference>
<dbReference type="Pfam" id="PF03022">
    <property type="entry name" value="MRJP"/>
    <property type="match status" value="2"/>
</dbReference>
<keyword evidence="4 6" id="KW-0732">Signal</keyword>
<comment type="similarity">
    <text evidence="2">Belongs to the major royal jelly protein family.</text>
</comment>
<organism evidence="7 8">
    <name type="scientific">Exocentrus adspersus</name>
    <dbReference type="NCBI Taxonomy" id="1586481"/>
    <lineage>
        <taxon>Eukaryota</taxon>
        <taxon>Metazoa</taxon>
        <taxon>Ecdysozoa</taxon>
        <taxon>Arthropoda</taxon>
        <taxon>Hexapoda</taxon>
        <taxon>Insecta</taxon>
        <taxon>Pterygota</taxon>
        <taxon>Neoptera</taxon>
        <taxon>Endopterygota</taxon>
        <taxon>Coleoptera</taxon>
        <taxon>Polyphaga</taxon>
        <taxon>Cucujiformia</taxon>
        <taxon>Chrysomeloidea</taxon>
        <taxon>Cerambycidae</taxon>
        <taxon>Lamiinae</taxon>
        <taxon>Acanthocinini</taxon>
        <taxon>Exocentrus</taxon>
    </lineage>
</organism>
<proteinExistence type="inferred from homology"/>
<evidence type="ECO:0000313" key="8">
    <source>
        <dbReference type="Proteomes" id="UP001159042"/>
    </source>
</evidence>
<name>A0AAV8WCM6_9CUCU</name>
<evidence type="ECO:0008006" key="9">
    <source>
        <dbReference type="Google" id="ProtNLM"/>
    </source>
</evidence>
<dbReference type="GO" id="GO:0005576">
    <property type="term" value="C:extracellular region"/>
    <property type="evidence" value="ECO:0007669"/>
    <property type="project" value="UniProtKB-SubCell"/>
</dbReference>
<reference evidence="7 8" key="1">
    <citation type="journal article" date="2023" name="Insect Mol. Biol.">
        <title>Genome sequencing provides insights into the evolution of gene families encoding plant cell wall-degrading enzymes in longhorned beetles.</title>
        <authorList>
            <person name="Shin N.R."/>
            <person name="Okamura Y."/>
            <person name="Kirsch R."/>
            <person name="Pauchet Y."/>
        </authorList>
    </citation>
    <scope>NUCLEOTIDE SEQUENCE [LARGE SCALE GENOMIC DNA]</scope>
    <source>
        <strain evidence="7">EAD_L_NR</strain>
    </source>
</reference>
<dbReference type="SUPFAM" id="SSF56349">
    <property type="entry name" value="DNA breaking-rejoining enzymes"/>
    <property type="match status" value="1"/>
</dbReference>
<evidence type="ECO:0000256" key="6">
    <source>
        <dbReference type="SAM" id="SignalP"/>
    </source>
</evidence>
<comment type="subcellular location">
    <subcellularLocation>
        <location evidence="1">Secreted</location>
    </subcellularLocation>
</comment>